<keyword evidence="1" id="KW-1133">Transmembrane helix</keyword>
<dbReference type="Proteomes" id="UP000620064">
    <property type="component" value="Unassembled WGS sequence"/>
</dbReference>
<feature type="transmembrane region" description="Helical" evidence="1">
    <location>
        <begin position="259"/>
        <end position="284"/>
    </location>
</feature>
<evidence type="ECO:0000313" key="2">
    <source>
        <dbReference type="EMBL" id="GGP02870.1"/>
    </source>
</evidence>
<dbReference type="EMBL" id="BMLV01000002">
    <property type="protein sequence ID" value="GGP02870.1"/>
    <property type="molecule type" value="Genomic_DNA"/>
</dbReference>
<feature type="transmembrane region" description="Helical" evidence="1">
    <location>
        <begin position="32"/>
        <end position="51"/>
    </location>
</feature>
<feature type="transmembrane region" description="Helical" evidence="1">
    <location>
        <begin position="210"/>
        <end position="231"/>
    </location>
</feature>
<keyword evidence="3" id="KW-1185">Reference proteome</keyword>
<dbReference type="RefSeq" id="WP_229663380.1">
    <property type="nucleotide sequence ID" value="NZ_BMLV01000002.1"/>
</dbReference>
<reference evidence="3" key="1">
    <citation type="journal article" date="2019" name="Int. J. Syst. Evol. Microbiol.">
        <title>The Global Catalogue of Microorganisms (GCM) 10K type strain sequencing project: providing services to taxonomists for standard genome sequencing and annotation.</title>
        <authorList>
            <consortium name="The Broad Institute Genomics Platform"/>
            <consortium name="The Broad Institute Genome Sequencing Center for Infectious Disease"/>
            <person name="Wu L."/>
            <person name="Ma J."/>
        </authorList>
    </citation>
    <scope>NUCLEOTIDE SEQUENCE [LARGE SCALE GENOMIC DNA]</scope>
    <source>
        <strain evidence="3">CGMCC 1.7656</strain>
    </source>
</reference>
<proteinExistence type="predicted"/>
<feature type="transmembrane region" description="Helical" evidence="1">
    <location>
        <begin position="162"/>
        <end position="189"/>
    </location>
</feature>
<evidence type="ECO:0000256" key="1">
    <source>
        <dbReference type="SAM" id="Phobius"/>
    </source>
</evidence>
<name>A0ABQ2NGN6_9FLAO</name>
<accession>A0ABQ2NGN6</accession>
<evidence type="ECO:0008006" key="4">
    <source>
        <dbReference type="Google" id="ProtNLM"/>
    </source>
</evidence>
<comment type="caution">
    <text evidence="2">The sequence shown here is derived from an EMBL/GenBank/DDBJ whole genome shotgun (WGS) entry which is preliminary data.</text>
</comment>
<organism evidence="2 3">
    <name type="scientific">Cloacibacterium rupense</name>
    <dbReference type="NCBI Taxonomy" id="517423"/>
    <lineage>
        <taxon>Bacteria</taxon>
        <taxon>Pseudomonadati</taxon>
        <taxon>Bacteroidota</taxon>
        <taxon>Flavobacteriia</taxon>
        <taxon>Flavobacteriales</taxon>
        <taxon>Weeksellaceae</taxon>
    </lineage>
</organism>
<protein>
    <recommendedName>
        <fullName evidence="4">Membrane domain of glycerophosphoryl diester phosphodiesterase</fullName>
    </recommendedName>
</protein>
<gene>
    <name evidence="2" type="ORF">GCM10010992_09000</name>
</gene>
<evidence type="ECO:0000313" key="3">
    <source>
        <dbReference type="Proteomes" id="UP000620064"/>
    </source>
</evidence>
<feature type="transmembrane region" description="Helical" evidence="1">
    <location>
        <begin position="79"/>
        <end position="101"/>
    </location>
</feature>
<sequence length="314" mass="35917">MMQIYKKRQFGELISDTFNFFKEHGKNYFKNYLMINGLIIILLVVVIVFAFKDVFPMLFNSNMQGSSSYLFEQYFTENMGSLIVLGVLMFLIILMLSLVNYTFPVLYLKRLAETGNKDITTDEMVSDIKKNVGKFFKFFLWSLITLLPIIVIASLISVALMFIVIGIFLFLFILPVFANISNFTFFDYFTTNKGFIDSLSEGFRIQFSKFWNYFGSVVIIYIIMNVISYVFTMLPMSIIAGTAFAAPIDQGAENGSNPILMILLFIVYLVSIIMSLLLSNIIYINAGLMYYDSRTDLHRSVDMLEIDTIGSSAV</sequence>
<keyword evidence="1" id="KW-0472">Membrane</keyword>
<feature type="transmembrane region" description="Helical" evidence="1">
    <location>
        <begin position="138"/>
        <end position="156"/>
    </location>
</feature>
<keyword evidence="1" id="KW-0812">Transmembrane</keyword>